<dbReference type="Proteomes" id="UP000076738">
    <property type="component" value="Unassembled WGS sequence"/>
</dbReference>
<keyword evidence="3" id="KW-1185">Reference proteome</keyword>
<proteinExistence type="predicted"/>
<dbReference type="EMBL" id="KV417274">
    <property type="protein sequence ID" value="KZO98832.1"/>
    <property type="molecule type" value="Genomic_DNA"/>
</dbReference>
<evidence type="ECO:0000313" key="2">
    <source>
        <dbReference type="EMBL" id="KZO98832.1"/>
    </source>
</evidence>
<reference evidence="2 3" key="1">
    <citation type="journal article" date="2016" name="Mol. Biol. Evol.">
        <title>Comparative Genomics of Early-Diverging Mushroom-Forming Fungi Provides Insights into the Origins of Lignocellulose Decay Capabilities.</title>
        <authorList>
            <person name="Nagy L.G."/>
            <person name="Riley R."/>
            <person name="Tritt A."/>
            <person name="Adam C."/>
            <person name="Daum C."/>
            <person name="Floudas D."/>
            <person name="Sun H."/>
            <person name="Yadav J.S."/>
            <person name="Pangilinan J."/>
            <person name="Larsson K.H."/>
            <person name="Matsuura K."/>
            <person name="Barry K."/>
            <person name="Labutti K."/>
            <person name="Kuo R."/>
            <person name="Ohm R.A."/>
            <person name="Bhattacharya S.S."/>
            <person name="Shirouzu T."/>
            <person name="Yoshinaga Y."/>
            <person name="Martin F.M."/>
            <person name="Grigoriev I.V."/>
            <person name="Hibbett D.S."/>
        </authorList>
    </citation>
    <scope>NUCLEOTIDE SEQUENCE [LARGE SCALE GENOMIC DNA]</scope>
    <source>
        <strain evidence="2 3">TUFC12733</strain>
    </source>
</reference>
<organism evidence="2 3">
    <name type="scientific">Calocera viscosa (strain TUFC12733)</name>
    <dbReference type="NCBI Taxonomy" id="1330018"/>
    <lineage>
        <taxon>Eukaryota</taxon>
        <taxon>Fungi</taxon>
        <taxon>Dikarya</taxon>
        <taxon>Basidiomycota</taxon>
        <taxon>Agaricomycotina</taxon>
        <taxon>Dacrymycetes</taxon>
        <taxon>Dacrymycetales</taxon>
        <taxon>Dacrymycetaceae</taxon>
        <taxon>Calocera</taxon>
    </lineage>
</organism>
<accession>A0A167PIK4</accession>
<sequence>MPVPETPQPPQRPLLPSFPSTESMRSVSSCAEEEEHYAYPQVLAHLTATFLPNDHVTTPARKTPPRSRRFKTTPDLRREHLALLTSKLHPVAPKLHVRSATPTKRQPASRRQLEYQDMNELQGLLRRSPSLHATVVDVSNEDIVYTEEPHRFTDLEQARSPPLREEPILVPMPTQESIHPTYHRAHEEREFDGWLKPPASPSTSMHQPAPLARARAVRRQARKPTPTTLHWADDARPFDAPPAGMPRRLPSFLRRSSSWSTGSPDVAARASPPPRTRFGAGLLSQSLSCSPSSSVRSLRARSLSPMSWMGRSSSPLPRPRSRLGNVLGNVMHSFTLPRKHA</sequence>
<feature type="compositionally biased region" description="Low complexity" evidence="1">
    <location>
        <begin position="246"/>
        <end position="258"/>
    </location>
</feature>
<feature type="region of interest" description="Disordered" evidence="1">
    <location>
        <begin position="1"/>
        <end position="32"/>
    </location>
</feature>
<dbReference type="AlphaFoldDB" id="A0A167PIK4"/>
<dbReference type="OrthoDB" id="10622191at2759"/>
<protein>
    <submittedName>
        <fullName evidence="2">Uncharacterized protein</fullName>
    </submittedName>
</protein>
<feature type="compositionally biased region" description="Pro residues" evidence="1">
    <location>
        <begin position="1"/>
        <end position="13"/>
    </location>
</feature>
<feature type="compositionally biased region" description="Low complexity" evidence="1">
    <location>
        <begin position="282"/>
        <end position="304"/>
    </location>
</feature>
<evidence type="ECO:0000256" key="1">
    <source>
        <dbReference type="SAM" id="MobiDB-lite"/>
    </source>
</evidence>
<gene>
    <name evidence="2" type="ORF">CALVIDRAFT_561772</name>
</gene>
<name>A0A167PIK4_CALVF</name>
<evidence type="ECO:0000313" key="3">
    <source>
        <dbReference type="Proteomes" id="UP000076738"/>
    </source>
</evidence>
<feature type="region of interest" description="Disordered" evidence="1">
    <location>
        <begin position="185"/>
        <end position="321"/>
    </location>
</feature>